<protein>
    <submittedName>
        <fullName evidence="1">Uncharacterized protein</fullName>
    </submittedName>
</protein>
<dbReference type="AlphaFoldDB" id="A0A5E7EAI8"/>
<evidence type="ECO:0000313" key="1">
    <source>
        <dbReference type="EMBL" id="VVO23774.1"/>
    </source>
</evidence>
<dbReference type="EMBL" id="CABVHY010000024">
    <property type="protein sequence ID" value="VVO23774.1"/>
    <property type="molecule type" value="Genomic_DNA"/>
</dbReference>
<proteinExistence type="predicted"/>
<dbReference type="Proteomes" id="UP000379480">
    <property type="component" value="Unassembled WGS sequence"/>
</dbReference>
<evidence type="ECO:0000313" key="2">
    <source>
        <dbReference type="Proteomes" id="UP000379480"/>
    </source>
</evidence>
<name>A0A5E7EAI8_PSEFL</name>
<gene>
    <name evidence="1" type="ORF">PS723_04425</name>
</gene>
<dbReference type="OrthoDB" id="9802510at2"/>
<accession>A0A5E7EAI8</accession>
<dbReference type="RefSeq" id="WP_150805744.1">
    <property type="nucleotide sequence ID" value="NZ_CABVHY010000024.1"/>
</dbReference>
<reference evidence="1 2" key="1">
    <citation type="submission" date="2019-09" db="EMBL/GenBank/DDBJ databases">
        <authorList>
            <person name="Chandra G."/>
            <person name="Truman W A."/>
        </authorList>
    </citation>
    <scope>NUCLEOTIDE SEQUENCE [LARGE SCALE GENOMIC DNA]</scope>
    <source>
        <strain evidence="1">PS723</strain>
    </source>
</reference>
<sequence length="81" mass="9148">MASVDRPQPVNYVHPDGREATIDFEWGDPADPTPKGLRINVKHSADYVQNLHEVANYKSFDDAKNQGLKLAKNMIEQADRL</sequence>
<organism evidence="1 2">
    <name type="scientific">Pseudomonas fluorescens</name>
    <dbReference type="NCBI Taxonomy" id="294"/>
    <lineage>
        <taxon>Bacteria</taxon>
        <taxon>Pseudomonadati</taxon>
        <taxon>Pseudomonadota</taxon>
        <taxon>Gammaproteobacteria</taxon>
        <taxon>Pseudomonadales</taxon>
        <taxon>Pseudomonadaceae</taxon>
        <taxon>Pseudomonas</taxon>
    </lineage>
</organism>